<dbReference type="GeneID" id="62682689"/>
<evidence type="ECO:0000313" key="2">
    <source>
        <dbReference type="Proteomes" id="UP000345177"/>
    </source>
</evidence>
<reference evidence="1 2" key="1">
    <citation type="submission" date="2019-09" db="EMBL/GenBank/DDBJ databases">
        <title>Transcriptional response of Serratia to Siphovirus infection.</title>
        <authorList>
            <person name="Malone L.M."/>
            <person name="Fineran P.C."/>
        </authorList>
    </citation>
    <scope>NUCLEOTIDE SEQUENCE [LARGE SCALE GENOMIC DNA]</scope>
</reference>
<dbReference type="KEGG" id="vg:62682689"/>
<dbReference type="Proteomes" id="UP000345177">
    <property type="component" value="Segment"/>
</dbReference>
<dbReference type="RefSeq" id="YP_010000049.1">
    <property type="nucleotide sequence ID" value="NC_053012.1"/>
</dbReference>
<proteinExistence type="predicted"/>
<protein>
    <recommendedName>
        <fullName evidence="3">Dcm methylase</fullName>
    </recommendedName>
</protein>
<evidence type="ECO:0000313" key="1">
    <source>
        <dbReference type="EMBL" id="QGF20887.1"/>
    </source>
</evidence>
<evidence type="ECO:0008006" key="3">
    <source>
        <dbReference type="Google" id="ProtNLM"/>
    </source>
</evidence>
<name>A0A5Q2F7Q2_9CAUD</name>
<accession>A0A5Q2F7Q2</accession>
<organism evidence="1 2">
    <name type="scientific">Serratia phage JS26</name>
    <dbReference type="NCBI Taxonomy" id="2315217"/>
    <lineage>
        <taxon>Viruses</taxon>
        <taxon>Duplodnaviria</taxon>
        <taxon>Heunggongvirae</taxon>
        <taxon>Uroviricota</taxon>
        <taxon>Caudoviricetes</taxon>
        <taxon>Casjensviridae</taxon>
        <taxon>Dunedinvirus</taxon>
        <taxon>Dunedinvirus JS26</taxon>
    </lineage>
</organism>
<keyword evidence="2" id="KW-1185">Reference proteome</keyword>
<dbReference type="EMBL" id="MN505213">
    <property type="protein sequence ID" value="QGF20887.1"/>
    <property type="molecule type" value="Genomic_DNA"/>
</dbReference>
<sequence length="242" mass="27662">MRSKGVILSLCDLTGHGVKDWVENGYDAILVDPQHTFDNHCQIIEIKEGHGIITRVDQIIDHPMTWRRIRERWEEIVFVAAYPPCTDVAVSGARWFEEKAKKDPHFQTKAALIAEQCRTIGNLLGVPWYFENPVSVFSSIFGKAQYTFDPYQYGGYLPEDDVHPEYPEYIAPRDAYPKTTNLWTSRNFVMPPPKPVEVPDGYSTQYNKLGGKSDKTKNIRSATPRGVSKAIYLYNAPHLQEL</sequence>